<sequence>MDRPTKLPSPISSNHQPTSKNVKSSTSAQSSPLRTTRITPRENKVPGSRNGKCNQTARTKSCTK</sequence>
<dbReference type="EMBL" id="CP110425">
    <property type="protein sequence ID" value="WAQ85293.1"/>
    <property type="molecule type" value="Genomic_DNA"/>
</dbReference>
<evidence type="ECO:0000313" key="3">
    <source>
        <dbReference type="Proteomes" id="UP001164743"/>
    </source>
</evidence>
<evidence type="ECO:0000256" key="1">
    <source>
        <dbReference type="SAM" id="MobiDB-lite"/>
    </source>
</evidence>
<gene>
    <name evidence="2" type="ORF">PtA15_5A868</name>
</gene>
<keyword evidence="3" id="KW-1185">Reference proteome</keyword>
<organism evidence="2 3">
    <name type="scientific">Puccinia triticina</name>
    <dbReference type="NCBI Taxonomy" id="208348"/>
    <lineage>
        <taxon>Eukaryota</taxon>
        <taxon>Fungi</taxon>
        <taxon>Dikarya</taxon>
        <taxon>Basidiomycota</taxon>
        <taxon>Pucciniomycotina</taxon>
        <taxon>Pucciniomycetes</taxon>
        <taxon>Pucciniales</taxon>
        <taxon>Pucciniaceae</taxon>
        <taxon>Puccinia</taxon>
    </lineage>
</organism>
<dbReference type="GeneID" id="77810569"/>
<reference evidence="2" key="1">
    <citation type="submission" date="2022-10" db="EMBL/GenBank/DDBJ databases">
        <title>Puccinia triticina Genome sequencing and assembly.</title>
        <authorList>
            <person name="Li C."/>
        </authorList>
    </citation>
    <scope>NUCLEOTIDE SEQUENCE</scope>
    <source>
        <strain evidence="2">Pt15</strain>
    </source>
</reference>
<dbReference type="RefSeq" id="XP_053020848.1">
    <property type="nucleotide sequence ID" value="XM_053169674.1"/>
</dbReference>
<dbReference type="Proteomes" id="UP001164743">
    <property type="component" value="Chromosome 5A"/>
</dbReference>
<name>A0ABY7CK60_9BASI</name>
<evidence type="ECO:0000313" key="2">
    <source>
        <dbReference type="EMBL" id="WAQ85293.1"/>
    </source>
</evidence>
<feature type="region of interest" description="Disordered" evidence="1">
    <location>
        <begin position="1"/>
        <end position="64"/>
    </location>
</feature>
<proteinExistence type="predicted"/>
<feature type="compositionally biased region" description="Polar residues" evidence="1">
    <location>
        <begin position="51"/>
        <end position="64"/>
    </location>
</feature>
<feature type="compositionally biased region" description="Polar residues" evidence="1">
    <location>
        <begin position="10"/>
        <end position="38"/>
    </location>
</feature>
<accession>A0ABY7CK60</accession>
<protein>
    <submittedName>
        <fullName evidence="2">Uncharacterized protein</fullName>
    </submittedName>
</protein>